<dbReference type="CDD" id="cd16917">
    <property type="entry name" value="HATPase_UhpB-NarQ-NarX-like"/>
    <property type="match status" value="1"/>
</dbReference>
<evidence type="ECO:0000256" key="1">
    <source>
        <dbReference type="ARBA" id="ARBA00022679"/>
    </source>
</evidence>
<dbReference type="Pfam" id="PF02518">
    <property type="entry name" value="HATPase_c"/>
    <property type="match status" value="1"/>
</dbReference>
<evidence type="ECO:0000313" key="6">
    <source>
        <dbReference type="Proteomes" id="UP001500432"/>
    </source>
</evidence>
<comment type="caution">
    <text evidence="5">The sequence shown here is derived from an EMBL/GenBank/DDBJ whole genome shotgun (WGS) entry which is preliminary data.</text>
</comment>
<feature type="domain" description="GAF" evidence="4">
    <location>
        <begin position="57"/>
        <end position="205"/>
    </location>
</feature>
<proteinExistence type="predicted"/>
<dbReference type="InterPro" id="IPR050482">
    <property type="entry name" value="Sensor_HK_TwoCompSys"/>
</dbReference>
<dbReference type="SUPFAM" id="SSF55781">
    <property type="entry name" value="GAF domain-like"/>
    <property type="match status" value="2"/>
</dbReference>
<sequence length="564" mass="59783">MDTAADGEPGSIFPATAASRIEDLLTQFVSRAHELLETQERMRGLLSAVVSIAEDLTLEAVLDRVVNSARELVGARYAALGVLAPDGTSLSHFVTVGMDPETVERIGPRPTGHGVLGLLIHEPHPIRLHDLGTHSDSYGFPLHHPPMRTFLGVPIRVRDEVFGNLYLTEKADGEDFNAEDEDLVVALAAAAGVAIENARLFADTERRQRWREASMDVAGEVLGMVDPRAGLDLVAEQALELSDSALVAIARPWREGAEVEWAVVAGPASAAFGDVARAGAVALAAEALANGRPILSEGQGVFGVADSGIRQVLVVPGSQDVAAMVLGRAADAPPFPAADVEMASVYCAYTSLALQVARSHKLREELLVFTDRDRIARDLHDVVIQRLFAAGLSLQGLRRFMPVGSAHEKIDSITAELDETIAAVRTTIYSLNEARRKDSLSARLVQVVQDGTGSFPTAPKVELYGPIDTAVPAEVADQALAVLTEGVSNVVRHANADSLWVSAAVAGGRFELVVADDGDGLGEVTRRSGLKNVEQRAEALGGTCEVGPSDDGGTRLRWAVPLSG</sequence>
<dbReference type="PANTHER" id="PTHR24421:SF56">
    <property type="entry name" value="OXYGEN SENSOR HISTIDINE KINASE RESPONSE REGULATOR DOST"/>
    <property type="match status" value="1"/>
</dbReference>
<dbReference type="PANTHER" id="PTHR24421">
    <property type="entry name" value="NITRATE/NITRITE SENSOR PROTEIN NARX-RELATED"/>
    <property type="match status" value="1"/>
</dbReference>
<dbReference type="InterPro" id="IPR036890">
    <property type="entry name" value="HATPase_C_sf"/>
</dbReference>
<dbReference type="InterPro" id="IPR003018">
    <property type="entry name" value="GAF"/>
</dbReference>
<evidence type="ECO:0000256" key="3">
    <source>
        <dbReference type="ARBA" id="ARBA00023012"/>
    </source>
</evidence>
<dbReference type="Pfam" id="PF07730">
    <property type="entry name" value="HisKA_3"/>
    <property type="match status" value="1"/>
</dbReference>
<gene>
    <name evidence="5" type="ORF">GCM10009849_33890</name>
</gene>
<dbReference type="SMART" id="SM00065">
    <property type="entry name" value="GAF"/>
    <property type="match status" value="1"/>
</dbReference>
<name>A0ABN3C1B5_9MICC</name>
<keyword evidence="6" id="KW-1185">Reference proteome</keyword>
<accession>A0ABN3C1B5</accession>
<dbReference type="InterPro" id="IPR003594">
    <property type="entry name" value="HATPase_dom"/>
</dbReference>
<dbReference type="SUPFAM" id="SSF55874">
    <property type="entry name" value="ATPase domain of HSP90 chaperone/DNA topoisomerase II/histidine kinase"/>
    <property type="match status" value="1"/>
</dbReference>
<dbReference type="Pfam" id="PF13185">
    <property type="entry name" value="GAF_2"/>
    <property type="match status" value="1"/>
</dbReference>
<keyword evidence="3" id="KW-0902">Two-component regulatory system</keyword>
<dbReference type="Gene3D" id="3.30.450.40">
    <property type="match status" value="2"/>
</dbReference>
<dbReference type="EMBL" id="BAAAQW010000012">
    <property type="protein sequence ID" value="GAA2203042.1"/>
    <property type="molecule type" value="Genomic_DNA"/>
</dbReference>
<dbReference type="Gene3D" id="1.20.5.1930">
    <property type="match status" value="1"/>
</dbReference>
<dbReference type="Gene3D" id="3.30.565.10">
    <property type="entry name" value="Histidine kinase-like ATPase, C-terminal domain"/>
    <property type="match status" value="1"/>
</dbReference>
<dbReference type="InterPro" id="IPR029016">
    <property type="entry name" value="GAF-like_dom_sf"/>
</dbReference>
<dbReference type="InterPro" id="IPR011712">
    <property type="entry name" value="Sig_transdc_His_kin_sub3_dim/P"/>
</dbReference>
<protein>
    <submittedName>
        <fullName evidence="5">GAF domain-containing protein</fullName>
    </submittedName>
</protein>
<evidence type="ECO:0000256" key="2">
    <source>
        <dbReference type="ARBA" id="ARBA00022777"/>
    </source>
</evidence>
<dbReference type="Proteomes" id="UP001500432">
    <property type="component" value="Unassembled WGS sequence"/>
</dbReference>
<keyword evidence="2" id="KW-0418">Kinase</keyword>
<evidence type="ECO:0000313" key="5">
    <source>
        <dbReference type="EMBL" id="GAA2203042.1"/>
    </source>
</evidence>
<evidence type="ECO:0000259" key="4">
    <source>
        <dbReference type="SMART" id="SM00065"/>
    </source>
</evidence>
<keyword evidence="1" id="KW-0808">Transferase</keyword>
<reference evidence="5 6" key="1">
    <citation type="journal article" date="2019" name="Int. J. Syst. Evol. Microbiol.">
        <title>The Global Catalogue of Microorganisms (GCM) 10K type strain sequencing project: providing services to taxonomists for standard genome sequencing and annotation.</title>
        <authorList>
            <consortium name="The Broad Institute Genomics Platform"/>
            <consortium name="The Broad Institute Genome Sequencing Center for Infectious Disease"/>
            <person name="Wu L."/>
            <person name="Ma J."/>
        </authorList>
    </citation>
    <scope>NUCLEOTIDE SEQUENCE [LARGE SCALE GENOMIC DNA]</scope>
    <source>
        <strain evidence="5 6">JCM 16034</strain>
    </source>
</reference>
<dbReference type="RefSeq" id="WP_344300992.1">
    <property type="nucleotide sequence ID" value="NZ_BAAAQW010000012.1"/>
</dbReference>
<organism evidence="5 6">
    <name type="scientific">Sinomonas flava</name>
    <dbReference type="NCBI Taxonomy" id="496857"/>
    <lineage>
        <taxon>Bacteria</taxon>
        <taxon>Bacillati</taxon>
        <taxon>Actinomycetota</taxon>
        <taxon>Actinomycetes</taxon>
        <taxon>Micrococcales</taxon>
        <taxon>Micrococcaceae</taxon>
        <taxon>Sinomonas</taxon>
    </lineage>
</organism>